<reference evidence="1 2" key="1">
    <citation type="journal article" date="2022" name="G3 (Bethesda)">
        <title>Whole-genome sequence and methylome profiling of the almond [Prunus dulcis (Mill.) D.A. Webb] cultivar 'Nonpareil'.</title>
        <authorList>
            <person name="D'Amico-Willman K.M."/>
            <person name="Ouma W.Z."/>
            <person name="Meulia T."/>
            <person name="Sideli G.M."/>
            <person name="Gradziel T.M."/>
            <person name="Fresnedo-Ramirez J."/>
        </authorList>
    </citation>
    <scope>NUCLEOTIDE SEQUENCE [LARGE SCALE GENOMIC DNA]</scope>
    <source>
        <strain evidence="1">Clone GOH B32 T37-40</strain>
    </source>
</reference>
<keyword evidence="2" id="KW-1185">Reference proteome</keyword>
<protein>
    <submittedName>
        <fullName evidence="1">Uncharacterized protein</fullName>
    </submittedName>
</protein>
<accession>A0AAD4VEZ2</accession>
<evidence type="ECO:0000313" key="2">
    <source>
        <dbReference type="Proteomes" id="UP001054821"/>
    </source>
</evidence>
<gene>
    <name evidence="1" type="ORF">L3X38_032161</name>
</gene>
<name>A0AAD4VEZ2_PRUDU</name>
<dbReference type="EMBL" id="JAJFAZ020000006">
    <property type="protein sequence ID" value="KAI5323089.1"/>
    <property type="molecule type" value="Genomic_DNA"/>
</dbReference>
<proteinExistence type="predicted"/>
<organism evidence="1 2">
    <name type="scientific">Prunus dulcis</name>
    <name type="common">Almond</name>
    <name type="synonym">Amygdalus dulcis</name>
    <dbReference type="NCBI Taxonomy" id="3755"/>
    <lineage>
        <taxon>Eukaryota</taxon>
        <taxon>Viridiplantae</taxon>
        <taxon>Streptophyta</taxon>
        <taxon>Embryophyta</taxon>
        <taxon>Tracheophyta</taxon>
        <taxon>Spermatophyta</taxon>
        <taxon>Magnoliopsida</taxon>
        <taxon>eudicotyledons</taxon>
        <taxon>Gunneridae</taxon>
        <taxon>Pentapetalae</taxon>
        <taxon>rosids</taxon>
        <taxon>fabids</taxon>
        <taxon>Rosales</taxon>
        <taxon>Rosaceae</taxon>
        <taxon>Amygdaloideae</taxon>
        <taxon>Amygdaleae</taxon>
        <taxon>Prunus</taxon>
    </lineage>
</organism>
<comment type="caution">
    <text evidence="1">The sequence shown here is derived from an EMBL/GenBank/DDBJ whole genome shotgun (WGS) entry which is preliminary data.</text>
</comment>
<dbReference type="AlphaFoldDB" id="A0AAD4VEZ2"/>
<dbReference type="Proteomes" id="UP001054821">
    <property type="component" value="Chromosome 6"/>
</dbReference>
<sequence>MAANTLQLPSNAVQAPPTVGVAEQQLQTAAGIAQQPLQAAAGIAEQPLQTAVGIAELLDGPVTSTALQPHA</sequence>
<evidence type="ECO:0000313" key="1">
    <source>
        <dbReference type="EMBL" id="KAI5323089.1"/>
    </source>
</evidence>